<dbReference type="EMBL" id="JACVVK020000403">
    <property type="protein sequence ID" value="KAK7475543.1"/>
    <property type="molecule type" value="Genomic_DNA"/>
</dbReference>
<dbReference type="Proteomes" id="UP001519460">
    <property type="component" value="Unassembled WGS sequence"/>
</dbReference>
<sequence length="105" mass="11881">MVFLIHGYANCRVTTFSLQTQNIYKPPFTNFSIKKHRVLLVLRDSQCRSELGAAELDPTHQTPSPLRPPPPRWVLGDIDRYFLLAGPLSACVARDVTRSWRESGG</sequence>
<organism evidence="1 2">
    <name type="scientific">Batillaria attramentaria</name>
    <dbReference type="NCBI Taxonomy" id="370345"/>
    <lineage>
        <taxon>Eukaryota</taxon>
        <taxon>Metazoa</taxon>
        <taxon>Spiralia</taxon>
        <taxon>Lophotrochozoa</taxon>
        <taxon>Mollusca</taxon>
        <taxon>Gastropoda</taxon>
        <taxon>Caenogastropoda</taxon>
        <taxon>Sorbeoconcha</taxon>
        <taxon>Cerithioidea</taxon>
        <taxon>Batillariidae</taxon>
        <taxon>Batillaria</taxon>
    </lineage>
</organism>
<protein>
    <submittedName>
        <fullName evidence="1">Uncharacterized protein</fullName>
    </submittedName>
</protein>
<accession>A0ABD0JLF6</accession>
<reference evidence="1 2" key="1">
    <citation type="journal article" date="2023" name="Sci. Data">
        <title>Genome assembly of the Korean intertidal mud-creeper Batillaria attramentaria.</title>
        <authorList>
            <person name="Patra A.K."/>
            <person name="Ho P.T."/>
            <person name="Jun S."/>
            <person name="Lee S.J."/>
            <person name="Kim Y."/>
            <person name="Won Y.J."/>
        </authorList>
    </citation>
    <scope>NUCLEOTIDE SEQUENCE [LARGE SCALE GENOMIC DNA]</scope>
    <source>
        <strain evidence="1">Wonlab-2016</strain>
    </source>
</reference>
<keyword evidence="2" id="KW-1185">Reference proteome</keyword>
<evidence type="ECO:0000313" key="1">
    <source>
        <dbReference type="EMBL" id="KAK7475543.1"/>
    </source>
</evidence>
<comment type="caution">
    <text evidence="1">The sequence shown here is derived from an EMBL/GenBank/DDBJ whole genome shotgun (WGS) entry which is preliminary data.</text>
</comment>
<proteinExistence type="predicted"/>
<dbReference type="AlphaFoldDB" id="A0ABD0JLF6"/>
<evidence type="ECO:0000313" key="2">
    <source>
        <dbReference type="Proteomes" id="UP001519460"/>
    </source>
</evidence>
<gene>
    <name evidence="1" type="ORF">BaRGS_00033232</name>
</gene>
<name>A0ABD0JLF6_9CAEN</name>